<evidence type="ECO:0000313" key="3">
    <source>
        <dbReference type="Proteomes" id="UP000257109"/>
    </source>
</evidence>
<sequence>MQKAIKGSVLVEYLAHNPVMDYQPMRHDFLDEDIFSLTNEKLDLMVRWAYNISPRTVFPFYGKVGFSYTNNMAEYEACAMGVSMTLEYQVKSLKVNIGMVNWIHPRRKRLYCTETVSVNPGGSTEYDSAWGGSRHQRSRYVGNLRWIRRVFKTKIRVRGRLHATVKRHLACLPSCTSYMPAIWSVVDSSEADYRSDMTLLRCVDDKEAKEILEEIHEGIFGTHPNGPNMARKILRAGYYRAKMESNCCKHVSKCHKCQIYADNIRIPPTPLNVLSAPWPFSMWGIDVIGPIEPKASNGHRFILVAIDYFIKWVEAASYPNVTKNVVIKFVKKISFAGMVCQVE</sequence>
<accession>A0A371GQ20</accession>
<dbReference type="Pfam" id="PF17921">
    <property type="entry name" value="Integrase_H2C2"/>
    <property type="match status" value="1"/>
</dbReference>
<dbReference type="InterPro" id="IPR012337">
    <property type="entry name" value="RNaseH-like_sf"/>
</dbReference>
<dbReference type="InterPro" id="IPR036397">
    <property type="entry name" value="RNaseH_sf"/>
</dbReference>
<proteinExistence type="predicted"/>
<feature type="non-terminal residue" evidence="2">
    <location>
        <position position="343"/>
    </location>
</feature>
<organism evidence="2 3">
    <name type="scientific">Mucuna pruriens</name>
    <name type="common">Velvet bean</name>
    <name type="synonym">Dolichos pruriens</name>
    <dbReference type="NCBI Taxonomy" id="157652"/>
    <lineage>
        <taxon>Eukaryota</taxon>
        <taxon>Viridiplantae</taxon>
        <taxon>Streptophyta</taxon>
        <taxon>Embryophyta</taxon>
        <taxon>Tracheophyta</taxon>
        <taxon>Spermatophyta</taxon>
        <taxon>Magnoliopsida</taxon>
        <taxon>eudicotyledons</taxon>
        <taxon>Gunneridae</taxon>
        <taxon>Pentapetalae</taxon>
        <taxon>rosids</taxon>
        <taxon>fabids</taxon>
        <taxon>Fabales</taxon>
        <taxon>Fabaceae</taxon>
        <taxon>Papilionoideae</taxon>
        <taxon>50 kb inversion clade</taxon>
        <taxon>NPAAA clade</taxon>
        <taxon>indigoferoid/millettioid clade</taxon>
        <taxon>Phaseoleae</taxon>
        <taxon>Mucuna</taxon>
    </lineage>
</organism>
<dbReference type="Proteomes" id="UP000257109">
    <property type="component" value="Unassembled WGS sequence"/>
</dbReference>
<dbReference type="SUPFAM" id="SSF53098">
    <property type="entry name" value="Ribonuclease H-like"/>
    <property type="match status" value="1"/>
</dbReference>
<dbReference type="OrthoDB" id="2016337at2759"/>
<name>A0A371GQ20_MUCPR</name>
<comment type="caution">
    <text evidence="2">The sequence shown here is derived from an EMBL/GenBank/DDBJ whole genome shotgun (WGS) entry which is preliminary data.</text>
</comment>
<evidence type="ECO:0000313" key="2">
    <source>
        <dbReference type="EMBL" id="RDX92630.1"/>
    </source>
</evidence>
<protein>
    <submittedName>
        <fullName evidence="2">Gypsy retrotransposon integrase-like protein 1</fullName>
    </submittedName>
</protein>
<feature type="domain" description="Integrase zinc-binding" evidence="1">
    <location>
        <begin position="203"/>
        <end position="260"/>
    </location>
</feature>
<dbReference type="GO" id="GO:0003676">
    <property type="term" value="F:nucleic acid binding"/>
    <property type="evidence" value="ECO:0007669"/>
    <property type="project" value="InterPro"/>
</dbReference>
<reference evidence="2" key="1">
    <citation type="submission" date="2018-05" db="EMBL/GenBank/DDBJ databases">
        <title>Draft genome of Mucuna pruriens seed.</title>
        <authorList>
            <person name="Nnadi N.E."/>
            <person name="Vos R."/>
            <person name="Hasami M.H."/>
            <person name="Devisetty U.K."/>
            <person name="Aguiy J.C."/>
        </authorList>
    </citation>
    <scope>NUCLEOTIDE SEQUENCE [LARGE SCALE GENOMIC DNA]</scope>
    <source>
        <strain evidence="2">JCA_2017</strain>
    </source>
</reference>
<dbReference type="PANTHER" id="PTHR48475">
    <property type="entry name" value="RIBONUCLEASE H"/>
    <property type="match status" value="1"/>
</dbReference>
<keyword evidence="3" id="KW-1185">Reference proteome</keyword>
<gene>
    <name evidence="2" type="primary">Gin1</name>
    <name evidence="2" type="ORF">CR513_25211</name>
</gene>
<dbReference type="PANTHER" id="PTHR48475:SF1">
    <property type="entry name" value="RNASE H TYPE-1 DOMAIN-CONTAINING PROTEIN"/>
    <property type="match status" value="1"/>
</dbReference>
<dbReference type="AlphaFoldDB" id="A0A371GQ20"/>
<dbReference type="Gene3D" id="1.10.340.70">
    <property type="match status" value="1"/>
</dbReference>
<dbReference type="EMBL" id="QJKJ01004821">
    <property type="protein sequence ID" value="RDX92630.1"/>
    <property type="molecule type" value="Genomic_DNA"/>
</dbReference>
<evidence type="ECO:0000259" key="1">
    <source>
        <dbReference type="Pfam" id="PF17921"/>
    </source>
</evidence>
<dbReference type="Gene3D" id="3.30.420.10">
    <property type="entry name" value="Ribonuclease H-like superfamily/Ribonuclease H"/>
    <property type="match status" value="1"/>
</dbReference>
<dbReference type="InterPro" id="IPR041588">
    <property type="entry name" value="Integrase_H2C2"/>
</dbReference>